<evidence type="ECO:0000256" key="1">
    <source>
        <dbReference type="SAM" id="Coils"/>
    </source>
</evidence>
<evidence type="ECO:0000313" key="3">
    <source>
        <dbReference type="Proteomes" id="UP000179807"/>
    </source>
</evidence>
<keyword evidence="1" id="KW-0175">Coiled coil</keyword>
<keyword evidence="3" id="KW-1185">Reference proteome</keyword>
<organism evidence="2 3">
    <name type="scientific">Tritrichomonas foetus</name>
    <dbReference type="NCBI Taxonomy" id="1144522"/>
    <lineage>
        <taxon>Eukaryota</taxon>
        <taxon>Metamonada</taxon>
        <taxon>Parabasalia</taxon>
        <taxon>Tritrichomonadida</taxon>
        <taxon>Tritrichomonadidae</taxon>
        <taxon>Tritrichomonas</taxon>
    </lineage>
</organism>
<dbReference type="GeneID" id="94836079"/>
<accession>A0A1J4KLV6</accession>
<dbReference type="AlphaFoldDB" id="A0A1J4KLV6"/>
<sequence>MTLNFFITSKYLSEAFCKFASENNSSSMSDPNEIFKPATFIVEGQKIVEQNPILIAYSLKRYRAAYLFKTESSRENEIVLDKKIFKFGYFQLFLEIAKLHTKYESLIKEYIQKSLESSKQKDKIKESINQINISDHIILHYLYYYADYWGFGYLKNQISSIWDQADRSIYAQNLLDISQQLTNDTYTTSEYIERLANSHKFFLDNFSLKDMPFPLASLIIESAYEQKILHSKSLCHFLIYCFREEKHGDKFAPFVTFLDFDELSFDELKSLFECECTDLYDFITAKQFQRFSSHIFNKLHDTEVEQKQITSEYKSKIAALEEKIKKMEDTFTIEIQKLEDNINSKINNLNQKFTQIEESFTSFKQKNNVDFTYLNSKLEKFDGCMSQIDKLMSTYNFSLLINRALNQSFAKNNENLLDPNISLTCSTHFEDNVVENILNDNLTLYKNEINDKMPYIIIDFKKLVIIKRIEIDGNENGPFLSSWKLSVYLPDSLKKITKDESFREINHKNWTIIDVHERERGKPQIRVDFSYNPVCRYAMLQMSKNSLNGNLMIIKMLRIFGITVNIKMKTEEKKK</sequence>
<protein>
    <submittedName>
        <fullName evidence="2">Uncharacterized protein</fullName>
    </submittedName>
</protein>
<comment type="caution">
    <text evidence="2">The sequence shown here is derived from an EMBL/GenBank/DDBJ whole genome shotgun (WGS) entry which is preliminary data.</text>
</comment>
<dbReference type="RefSeq" id="XP_068363493.1">
    <property type="nucleotide sequence ID" value="XM_068501375.1"/>
</dbReference>
<proteinExistence type="predicted"/>
<dbReference type="EMBL" id="MLAK01000614">
    <property type="protein sequence ID" value="OHT10357.1"/>
    <property type="molecule type" value="Genomic_DNA"/>
</dbReference>
<dbReference type="VEuPathDB" id="TrichDB:TRFO_20403"/>
<reference evidence="2" key="1">
    <citation type="submission" date="2016-10" db="EMBL/GenBank/DDBJ databases">
        <authorList>
            <person name="Benchimol M."/>
            <person name="Almeida L.G."/>
            <person name="Vasconcelos A.T."/>
            <person name="Perreira-Neves A."/>
            <person name="Rosa I.A."/>
            <person name="Tasca T."/>
            <person name="Bogo M.R."/>
            <person name="de Souza W."/>
        </authorList>
    </citation>
    <scope>NUCLEOTIDE SEQUENCE [LARGE SCALE GENOMIC DNA]</scope>
    <source>
        <strain evidence="2">K</strain>
    </source>
</reference>
<gene>
    <name evidence="2" type="ORF">TRFO_20403</name>
</gene>
<evidence type="ECO:0000313" key="2">
    <source>
        <dbReference type="EMBL" id="OHT10357.1"/>
    </source>
</evidence>
<name>A0A1J4KLV6_9EUKA</name>
<feature type="coiled-coil region" evidence="1">
    <location>
        <begin position="310"/>
        <end position="359"/>
    </location>
</feature>
<dbReference type="Proteomes" id="UP000179807">
    <property type="component" value="Unassembled WGS sequence"/>
</dbReference>